<evidence type="ECO:0000313" key="3">
    <source>
        <dbReference type="Proteomes" id="UP000198953"/>
    </source>
</evidence>
<protein>
    <recommendedName>
        <fullName evidence="4">HTH marR-type domain-containing protein</fullName>
    </recommendedName>
</protein>
<dbReference type="EMBL" id="FOBF01000001">
    <property type="protein sequence ID" value="SEK38333.1"/>
    <property type="molecule type" value="Genomic_DNA"/>
</dbReference>
<evidence type="ECO:0008006" key="4">
    <source>
        <dbReference type="Google" id="ProtNLM"/>
    </source>
</evidence>
<dbReference type="InterPro" id="IPR036390">
    <property type="entry name" value="WH_DNA-bd_sf"/>
</dbReference>
<proteinExistence type="predicted"/>
<dbReference type="Gene3D" id="1.10.10.10">
    <property type="entry name" value="Winged helix-like DNA-binding domain superfamily/Winged helix DNA-binding domain"/>
    <property type="match status" value="1"/>
</dbReference>
<evidence type="ECO:0000256" key="1">
    <source>
        <dbReference type="SAM" id="MobiDB-lite"/>
    </source>
</evidence>
<feature type="region of interest" description="Disordered" evidence="1">
    <location>
        <begin position="1"/>
        <end position="35"/>
    </location>
</feature>
<dbReference type="AlphaFoldDB" id="A0A1H7GJI5"/>
<accession>A0A1H7GJI5</accession>
<reference evidence="2 3" key="1">
    <citation type="submission" date="2016-10" db="EMBL/GenBank/DDBJ databases">
        <authorList>
            <person name="de Groot N.N."/>
        </authorList>
    </citation>
    <scope>NUCLEOTIDE SEQUENCE [LARGE SCALE GENOMIC DNA]</scope>
    <source>
        <strain evidence="2 3">DSM 43357</strain>
    </source>
</reference>
<organism evidence="2 3">
    <name type="scientific">Nonomuraea pusilla</name>
    <dbReference type="NCBI Taxonomy" id="46177"/>
    <lineage>
        <taxon>Bacteria</taxon>
        <taxon>Bacillati</taxon>
        <taxon>Actinomycetota</taxon>
        <taxon>Actinomycetes</taxon>
        <taxon>Streptosporangiales</taxon>
        <taxon>Streptosporangiaceae</taxon>
        <taxon>Nonomuraea</taxon>
    </lineage>
</organism>
<keyword evidence="3" id="KW-1185">Reference proteome</keyword>
<gene>
    <name evidence="2" type="ORF">SAMN05660976_00412</name>
</gene>
<evidence type="ECO:0000313" key="2">
    <source>
        <dbReference type="EMBL" id="SEK38333.1"/>
    </source>
</evidence>
<dbReference type="InterPro" id="IPR036388">
    <property type="entry name" value="WH-like_DNA-bd_sf"/>
</dbReference>
<dbReference type="SUPFAM" id="SSF46785">
    <property type="entry name" value="Winged helix' DNA-binding domain"/>
    <property type="match status" value="1"/>
</dbReference>
<sequence>MGVPRTPRTSRLEKQGWAVRQPNPSDRRSSLPALTDDGSRLIDAEIAGRSRWDAGQPCRSGPACDSVIRMTTRRSRTIAAR</sequence>
<dbReference type="Proteomes" id="UP000198953">
    <property type="component" value="Unassembled WGS sequence"/>
</dbReference>
<name>A0A1H7GJI5_9ACTN</name>